<evidence type="ECO:0000313" key="3">
    <source>
        <dbReference type="Proteomes" id="UP000653411"/>
    </source>
</evidence>
<dbReference type="AlphaFoldDB" id="A0A917XIY0"/>
<reference evidence="2" key="1">
    <citation type="journal article" date="2014" name="Int. J. Syst. Evol. Microbiol.">
        <title>Complete genome sequence of Corynebacterium casei LMG S-19264T (=DSM 44701T), isolated from a smear-ripened cheese.</title>
        <authorList>
            <consortium name="US DOE Joint Genome Institute (JGI-PGF)"/>
            <person name="Walter F."/>
            <person name="Albersmeier A."/>
            <person name="Kalinowski J."/>
            <person name="Ruckert C."/>
        </authorList>
    </citation>
    <scope>NUCLEOTIDE SEQUENCE</scope>
    <source>
        <strain evidence="2">CGMCC 4.7110</strain>
    </source>
</reference>
<evidence type="ECO:0000313" key="2">
    <source>
        <dbReference type="EMBL" id="GGN28026.1"/>
    </source>
</evidence>
<dbReference type="Proteomes" id="UP000653411">
    <property type="component" value="Unassembled WGS sequence"/>
</dbReference>
<proteinExistence type="predicted"/>
<feature type="compositionally biased region" description="Low complexity" evidence="1">
    <location>
        <begin position="254"/>
        <end position="265"/>
    </location>
</feature>
<keyword evidence="3" id="KW-1185">Reference proteome</keyword>
<evidence type="ECO:0000256" key="1">
    <source>
        <dbReference type="SAM" id="MobiDB-lite"/>
    </source>
</evidence>
<gene>
    <name evidence="2" type="ORF">GCM10011578_063770</name>
</gene>
<name>A0A917XIY0_9ACTN</name>
<accession>A0A917XIY0</accession>
<organism evidence="2 3">
    <name type="scientific">Streptomyces fuscichromogenes</name>
    <dbReference type="NCBI Taxonomy" id="1324013"/>
    <lineage>
        <taxon>Bacteria</taxon>
        <taxon>Bacillati</taxon>
        <taxon>Actinomycetota</taxon>
        <taxon>Actinomycetes</taxon>
        <taxon>Kitasatosporales</taxon>
        <taxon>Streptomycetaceae</taxon>
        <taxon>Streptomyces</taxon>
    </lineage>
</organism>
<reference evidence="2" key="2">
    <citation type="submission" date="2020-09" db="EMBL/GenBank/DDBJ databases">
        <authorList>
            <person name="Sun Q."/>
            <person name="Zhou Y."/>
        </authorList>
    </citation>
    <scope>NUCLEOTIDE SEQUENCE</scope>
    <source>
        <strain evidence="2">CGMCC 4.7110</strain>
    </source>
</reference>
<comment type="caution">
    <text evidence="2">The sequence shown here is derived from an EMBL/GenBank/DDBJ whole genome shotgun (WGS) entry which is preliminary data.</text>
</comment>
<dbReference type="RefSeq" id="WP_189266307.1">
    <property type="nucleotide sequence ID" value="NZ_BMML01000016.1"/>
</dbReference>
<sequence>MAVESENVEQLREWLAQGGPVRSACTAADVLADKLAVVVFESDAQWPERADQVDDYRDRLRDRFADDTTRAYHFVELTAPGADPDVFVDWFLRVVTEWEQTAPDGAGLGLPNPHTDGTPGTEYYRLDPVTQEYLYAPTADSHDWATYDRRRYAEPTHHHAYGLDYRYDRLDSVHQWYDETTATWQDQAWADEHAAREDAGPVPRWDHDWQMFHRVGRDGTHEFADAVTPGDRFSGCGDTWLTHAEVLERDAPEKPAAPAAETAAPSGEDSVRATVASVLRENRDLREGLTPEEVDAVIADLIRTTSSN</sequence>
<protein>
    <submittedName>
        <fullName evidence="2">Uncharacterized protein</fullName>
    </submittedName>
</protein>
<dbReference type="EMBL" id="BMML01000016">
    <property type="protein sequence ID" value="GGN28026.1"/>
    <property type="molecule type" value="Genomic_DNA"/>
</dbReference>
<feature type="region of interest" description="Disordered" evidence="1">
    <location>
        <begin position="252"/>
        <end position="271"/>
    </location>
</feature>